<evidence type="ECO:0000259" key="6">
    <source>
        <dbReference type="PROSITE" id="PS50928"/>
    </source>
</evidence>
<dbReference type="EMBL" id="LN555523">
    <property type="protein sequence ID" value="CED93697.1"/>
    <property type="molecule type" value="Genomic_DNA"/>
</dbReference>
<evidence type="ECO:0000256" key="3">
    <source>
        <dbReference type="ARBA" id="ARBA00022989"/>
    </source>
</evidence>
<name>A0A1V1I0P5_9FIRM</name>
<dbReference type="Pfam" id="PF00528">
    <property type="entry name" value="BPD_transp_1"/>
    <property type="match status" value="1"/>
</dbReference>
<keyword evidence="2 5" id="KW-0812">Transmembrane</keyword>
<gene>
    <name evidence="7" type="ORF">CRIB_946</name>
</gene>
<feature type="transmembrane region" description="Helical" evidence="5">
    <location>
        <begin position="195"/>
        <end position="218"/>
    </location>
</feature>
<dbReference type="SUPFAM" id="SSF161098">
    <property type="entry name" value="MetI-like"/>
    <property type="match status" value="1"/>
</dbReference>
<accession>A0A1V1I0P5</accession>
<evidence type="ECO:0000256" key="4">
    <source>
        <dbReference type="ARBA" id="ARBA00023136"/>
    </source>
</evidence>
<evidence type="ECO:0000256" key="5">
    <source>
        <dbReference type="RuleBase" id="RU363032"/>
    </source>
</evidence>
<evidence type="ECO:0000313" key="7">
    <source>
        <dbReference type="EMBL" id="CED93697.1"/>
    </source>
</evidence>
<proteinExistence type="inferred from homology"/>
<protein>
    <submittedName>
        <fullName evidence="7">ABC transporter, permease protein</fullName>
    </submittedName>
</protein>
<reference evidence="7 8" key="1">
    <citation type="submission" date="2014-04" db="EMBL/GenBank/DDBJ databases">
        <authorList>
            <person name="Hornung B.V."/>
        </authorList>
    </citation>
    <scope>NUCLEOTIDE SEQUENCE [LARGE SCALE GENOMIC DNA]</scope>
    <source>
        <strain evidence="7 8">CRIB</strain>
    </source>
</reference>
<evidence type="ECO:0000256" key="2">
    <source>
        <dbReference type="ARBA" id="ARBA00022692"/>
    </source>
</evidence>
<evidence type="ECO:0000313" key="8">
    <source>
        <dbReference type="Proteomes" id="UP000245622"/>
    </source>
</evidence>
<dbReference type="RefSeq" id="WP_180703392.1">
    <property type="nucleotide sequence ID" value="NZ_CAJUCR010000003.1"/>
</dbReference>
<feature type="transmembrane region" description="Helical" evidence="5">
    <location>
        <begin position="100"/>
        <end position="131"/>
    </location>
</feature>
<feature type="domain" description="ABC transmembrane type-1" evidence="6">
    <location>
        <begin position="63"/>
        <end position="274"/>
    </location>
</feature>
<dbReference type="InterPro" id="IPR000515">
    <property type="entry name" value="MetI-like"/>
</dbReference>
<dbReference type="InterPro" id="IPR035906">
    <property type="entry name" value="MetI-like_sf"/>
</dbReference>
<comment type="subcellular location">
    <subcellularLocation>
        <location evidence="5">Cell membrane</location>
        <topology evidence="5">Multi-pass membrane protein</topology>
    </subcellularLocation>
    <subcellularLocation>
        <location evidence="1">Membrane</location>
        <topology evidence="1">Multi-pass membrane protein</topology>
    </subcellularLocation>
</comment>
<dbReference type="Proteomes" id="UP000245622">
    <property type="component" value="Chromosome 1"/>
</dbReference>
<dbReference type="GO" id="GO:0055085">
    <property type="term" value="P:transmembrane transport"/>
    <property type="evidence" value="ECO:0007669"/>
    <property type="project" value="InterPro"/>
</dbReference>
<dbReference type="GeneID" id="82205125"/>
<dbReference type="GO" id="GO:0005886">
    <property type="term" value="C:plasma membrane"/>
    <property type="evidence" value="ECO:0007669"/>
    <property type="project" value="UniProtKB-SubCell"/>
</dbReference>
<dbReference type="Gene3D" id="1.10.3720.10">
    <property type="entry name" value="MetI-like"/>
    <property type="match status" value="1"/>
</dbReference>
<organism evidence="7 8">
    <name type="scientific">Romboutsia ilealis</name>
    <dbReference type="NCBI Taxonomy" id="1115758"/>
    <lineage>
        <taxon>Bacteria</taxon>
        <taxon>Bacillati</taxon>
        <taxon>Bacillota</taxon>
        <taxon>Clostridia</taxon>
        <taxon>Peptostreptococcales</taxon>
        <taxon>Peptostreptococcaceae</taxon>
        <taxon>Romboutsia</taxon>
    </lineage>
</organism>
<feature type="transmembrane region" description="Helical" evidence="5">
    <location>
        <begin position="255"/>
        <end position="274"/>
    </location>
</feature>
<keyword evidence="5" id="KW-0813">Transport</keyword>
<dbReference type="PANTHER" id="PTHR43759:SF1">
    <property type="entry name" value="GLUCOSE IMPORT SYSTEM PERMEASE PROTEIN GLCT"/>
    <property type="match status" value="1"/>
</dbReference>
<evidence type="ECO:0000256" key="1">
    <source>
        <dbReference type="ARBA" id="ARBA00004141"/>
    </source>
</evidence>
<keyword evidence="8" id="KW-1185">Reference proteome</keyword>
<keyword evidence="4 5" id="KW-0472">Membrane</keyword>
<dbReference type="PROSITE" id="PS50928">
    <property type="entry name" value="ABC_TM1"/>
    <property type="match status" value="1"/>
</dbReference>
<dbReference type="InterPro" id="IPR052730">
    <property type="entry name" value="Sugar_ABC_transporter"/>
</dbReference>
<dbReference type="AlphaFoldDB" id="A0A1V1I0P5"/>
<dbReference type="CDD" id="cd06261">
    <property type="entry name" value="TM_PBP2"/>
    <property type="match status" value="1"/>
</dbReference>
<keyword evidence="3 5" id="KW-1133">Transmembrane helix</keyword>
<dbReference type="KEGG" id="ril:CRIB_946"/>
<feature type="transmembrane region" description="Helical" evidence="5">
    <location>
        <begin position="70"/>
        <end position="88"/>
    </location>
</feature>
<dbReference type="PANTHER" id="PTHR43759">
    <property type="entry name" value="TREHALOSE TRANSPORT SYSTEM PERMEASE PROTEIN SUGA"/>
    <property type="match status" value="1"/>
</dbReference>
<comment type="similarity">
    <text evidence="5">Belongs to the binding-protein-dependent transport system permease family.</text>
</comment>
<sequence>MENKLKPYILLAPIAIILISIMGFGIANCVMQSLGYMPHIGEENISFRFYKEVIRDSIFLESLIFSLKTSFISSTVAVFIGVIVAYFLSQEKLSKIKESLLNLPIIIPHIVVVMLMITIFSQSGIISRILYSLNIINDSSQFISLVSDKNGVGVILVYLWKGIPFTIITAYNILKNISNNLEKVAINLGASKLQCFRHIILPLASPTIISSFIILFAFSFGSFEVPFLIGPTTPKALSVSAYTNYISSDLSQRSYAMVINVILSSLSFILLIVYNKILEKINKYKI</sequence>
<feature type="transmembrane region" description="Helical" evidence="5">
    <location>
        <begin position="7"/>
        <end position="27"/>
    </location>
</feature>
<feature type="transmembrane region" description="Helical" evidence="5">
    <location>
        <begin position="151"/>
        <end position="174"/>
    </location>
</feature>